<dbReference type="Gene3D" id="3.30.710.10">
    <property type="entry name" value="Potassium Channel Kv1.1, Chain A"/>
    <property type="match status" value="1"/>
</dbReference>
<feature type="domain" description="BTB" evidence="2">
    <location>
        <begin position="28"/>
        <end position="96"/>
    </location>
</feature>
<dbReference type="InterPro" id="IPR009057">
    <property type="entry name" value="Homeodomain-like_sf"/>
</dbReference>
<evidence type="ECO:0000313" key="4">
    <source>
        <dbReference type="Proteomes" id="UP000507470"/>
    </source>
</evidence>
<reference evidence="3 4" key="1">
    <citation type="submission" date="2020-06" db="EMBL/GenBank/DDBJ databases">
        <authorList>
            <person name="Li R."/>
            <person name="Bekaert M."/>
        </authorList>
    </citation>
    <scope>NUCLEOTIDE SEQUENCE [LARGE SCALE GENOMIC DNA]</scope>
    <source>
        <strain evidence="4">wild</strain>
    </source>
</reference>
<accession>A0A6J8DET2</accession>
<dbReference type="InterPro" id="IPR000210">
    <property type="entry name" value="BTB/POZ_dom"/>
</dbReference>
<evidence type="ECO:0000256" key="1">
    <source>
        <dbReference type="SAM" id="MobiDB-lite"/>
    </source>
</evidence>
<dbReference type="EMBL" id="CACVKT020007144">
    <property type="protein sequence ID" value="CAC5405932.1"/>
    <property type="molecule type" value="Genomic_DNA"/>
</dbReference>
<dbReference type="GO" id="GO:0003676">
    <property type="term" value="F:nucleic acid binding"/>
    <property type="evidence" value="ECO:0007669"/>
    <property type="project" value="InterPro"/>
</dbReference>
<dbReference type="SUPFAM" id="SSF54695">
    <property type="entry name" value="POZ domain"/>
    <property type="match status" value="1"/>
</dbReference>
<protein>
    <recommendedName>
        <fullName evidence="2">BTB domain-containing protein</fullName>
    </recommendedName>
</protein>
<dbReference type="CDD" id="cd18186">
    <property type="entry name" value="BTB_POZ_ZBTB_KLHL-like"/>
    <property type="match status" value="1"/>
</dbReference>
<dbReference type="OrthoDB" id="6053912at2759"/>
<evidence type="ECO:0000259" key="2">
    <source>
        <dbReference type="PROSITE" id="PS50097"/>
    </source>
</evidence>
<gene>
    <name evidence="3" type="ORF">MCOR_39567</name>
</gene>
<proteinExistence type="predicted"/>
<keyword evidence="4" id="KW-1185">Reference proteome</keyword>
<name>A0A6J8DET2_MYTCO</name>
<dbReference type="InterPro" id="IPR011333">
    <property type="entry name" value="SKP1/BTB/POZ_sf"/>
</dbReference>
<feature type="compositionally biased region" description="Basic and acidic residues" evidence="1">
    <location>
        <begin position="392"/>
        <end position="401"/>
    </location>
</feature>
<dbReference type="Proteomes" id="UP000507470">
    <property type="component" value="Unassembled WGS sequence"/>
</dbReference>
<feature type="region of interest" description="Disordered" evidence="1">
    <location>
        <begin position="375"/>
        <end position="407"/>
    </location>
</feature>
<feature type="region of interest" description="Disordered" evidence="1">
    <location>
        <begin position="309"/>
        <end position="343"/>
    </location>
</feature>
<dbReference type="PROSITE" id="PS50097">
    <property type="entry name" value="BTB"/>
    <property type="match status" value="1"/>
</dbReference>
<dbReference type="Pfam" id="PF00651">
    <property type="entry name" value="BTB"/>
    <property type="match status" value="1"/>
</dbReference>
<feature type="compositionally biased region" description="Basic residues" evidence="1">
    <location>
        <begin position="382"/>
        <end position="391"/>
    </location>
</feature>
<dbReference type="InterPro" id="IPR004875">
    <property type="entry name" value="DDE_SF_endonuclease_dom"/>
</dbReference>
<evidence type="ECO:0000313" key="3">
    <source>
        <dbReference type="EMBL" id="CAC5405932.1"/>
    </source>
</evidence>
<sequence>MDYNITIPEYSQDLSKHMYQLQQTGVLCDAWLVCKDGVVFVHKLVLMACGSAYLQQQLSADTSSSSQCQVFLKDYSLKTVYDFVQALYTGSFTLCHDRAIDILKLCTFLNVTVFSSTIQGIVDNDPNLKREFDKGGRSNNMNRIFYEVEIAKDSSSAPFKVPVKVKKSNIIMERIEDNSLKTKDIFSQSSVESPRRNRILVIKSDTTENTKRKNNTEATHFDGCIPKKQTRVSKQTLNVVQTSPNIFPPQTKLGKETQKKVANSPCCPVQSDHTYETDNTKELLNIAKSLSTSTDSACIELSDIDEHLPTLSDGTISELDKSKTLSTSTDMRTSGKDGEQQEPCQLCQKVSEDAVEKKNGQYICKGCVSLFTGENSQTNGEKKKKGRKGKKEKKDLFDTPKSKRKNRQYHHQALLDAYYAVKDGGIPVRTACRLYGVPRETLRDRLDGKRSIDCENIGRGTLFTKEEENKLADEVSRMAKCGYYYTCKEITDIATDYCVLMEKRTSDQHLTLKWYRGFFNRWPELQMLYTKRPRKRDILASAAESKNRFFKEFGDLLDKHDFTFKPHFVFNLHVSVIKTKESQSIGVIGCGSASGIAIPPYFIFQEQETHDNAVNSMNNIPTVVSENGYTSFVFVDYMKNHFIKFLPERTNESVLLILDGFKSHLCVELIGFTKDNNILTQFILANCDRSLSPIEHCCSAQLQDCYDEICLRKIHSNEPIYFCDVACEAYNEAFSQEILGEAFVKSGLCSIENHSAV</sequence>
<dbReference type="SMART" id="SM00225">
    <property type="entry name" value="BTB"/>
    <property type="match status" value="1"/>
</dbReference>
<dbReference type="AlphaFoldDB" id="A0A6J8DET2"/>
<dbReference type="Gene3D" id="1.10.10.60">
    <property type="entry name" value="Homeodomain-like"/>
    <property type="match status" value="1"/>
</dbReference>
<organism evidence="3 4">
    <name type="scientific">Mytilus coruscus</name>
    <name type="common">Sea mussel</name>
    <dbReference type="NCBI Taxonomy" id="42192"/>
    <lineage>
        <taxon>Eukaryota</taxon>
        <taxon>Metazoa</taxon>
        <taxon>Spiralia</taxon>
        <taxon>Lophotrochozoa</taxon>
        <taxon>Mollusca</taxon>
        <taxon>Bivalvia</taxon>
        <taxon>Autobranchia</taxon>
        <taxon>Pteriomorphia</taxon>
        <taxon>Mytilida</taxon>
        <taxon>Mytiloidea</taxon>
        <taxon>Mytilidae</taxon>
        <taxon>Mytilinae</taxon>
        <taxon>Mytilus</taxon>
    </lineage>
</organism>
<dbReference type="Pfam" id="PF03184">
    <property type="entry name" value="DDE_1"/>
    <property type="match status" value="1"/>
</dbReference>
<dbReference type="SUPFAM" id="SSF46689">
    <property type="entry name" value="Homeodomain-like"/>
    <property type="match status" value="1"/>
</dbReference>